<evidence type="ECO:0000259" key="4">
    <source>
        <dbReference type="PROSITE" id="PS51118"/>
    </source>
</evidence>
<gene>
    <name evidence="5" type="primary">yybR_1</name>
    <name evidence="5" type="ORF">FLAPXU55_01724</name>
</gene>
<comment type="caution">
    <text evidence="5">The sequence shown here is derived from an EMBL/GenBank/DDBJ whole genome shotgun (WGS) entry which is preliminary data.</text>
</comment>
<dbReference type="InterPro" id="IPR036390">
    <property type="entry name" value="WH_DNA-bd_sf"/>
</dbReference>
<keyword evidence="1" id="KW-0805">Transcription regulation</keyword>
<dbReference type="EMBL" id="CAIJDE010000036">
    <property type="protein sequence ID" value="CAC9974031.1"/>
    <property type="molecule type" value="Genomic_DNA"/>
</dbReference>
<proteinExistence type="predicted"/>
<dbReference type="PROSITE" id="PS51118">
    <property type="entry name" value="HTH_HXLR"/>
    <property type="match status" value="1"/>
</dbReference>
<keyword evidence="3" id="KW-0804">Transcription</keyword>
<dbReference type="Pfam" id="PF01638">
    <property type="entry name" value="HxlR"/>
    <property type="match status" value="1"/>
</dbReference>
<organism evidence="5 6">
    <name type="scientific">Flavobacterium panici</name>
    <dbReference type="NCBI Taxonomy" id="2654843"/>
    <lineage>
        <taxon>Bacteria</taxon>
        <taxon>Pseudomonadati</taxon>
        <taxon>Bacteroidota</taxon>
        <taxon>Flavobacteriia</taxon>
        <taxon>Flavobacteriales</taxon>
        <taxon>Flavobacteriaceae</taxon>
        <taxon>Flavobacterium</taxon>
    </lineage>
</organism>
<feature type="domain" description="HTH hxlR-type" evidence="4">
    <location>
        <begin position="12"/>
        <end position="110"/>
    </location>
</feature>
<evidence type="ECO:0000256" key="1">
    <source>
        <dbReference type="ARBA" id="ARBA00023015"/>
    </source>
</evidence>
<dbReference type="PANTHER" id="PTHR33204">
    <property type="entry name" value="TRANSCRIPTIONAL REGULATOR, MARR FAMILY"/>
    <property type="match status" value="1"/>
</dbReference>
<evidence type="ECO:0000313" key="6">
    <source>
        <dbReference type="Proteomes" id="UP000533639"/>
    </source>
</evidence>
<dbReference type="Gene3D" id="1.10.10.10">
    <property type="entry name" value="Winged helix-like DNA-binding domain superfamily/Winged helix DNA-binding domain"/>
    <property type="match status" value="1"/>
</dbReference>
<dbReference type="RefSeq" id="WP_180857343.1">
    <property type="nucleotide sequence ID" value="NZ_CAIJDE010000036.1"/>
</dbReference>
<dbReference type="GO" id="GO:0003677">
    <property type="term" value="F:DNA binding"/>
    <property type="evidence" value="ECO:0007669"/>
    <property type="project" value="UniProtKB-KW"/>
</dbReference>
<keyword evidence="2" id="KW-0238">DNA-binding</keyword>
<dbReference type="AlphaFoldDB" id="A0A9N8J0P7"/>
<evidence type="ECO:0000256" key="2">
    <source>
        <dbReference type="ARBA" id="ARBA00023125"/>
    </source>
</evidence>
<keyword evidence="6" id="KW-1185">Reference proteome</keyword>
<dbReference type="PANTHER" id="PTHR33204:SF29">
    <property type="entry name" value="TRANSCRIPTIONAL REGULATOR"/>
    <property type="match status" value="1"/>
</dbReference>
<dbReference type="SUPFAM" id="SSF46785">
    <property type="entry name" value="Winged helix' DNA-binding domain"/>
    <property type="match status" value="1"/>
</dbReference>
<reference evidence="5 6" key="1">
    <citation type="submission" date="2020-06" db="EMBL/GenBank/DDBJ databases">
        <authorList>
            <person name="Criscuolo A."/>
        </authorList>
    </citation>
    <scope>NUCLEOTIDE SEQUENCE [LARGE SCALE GENOMIC DNA]</scope>
    <source>
        <strain evidence="5">PXU-55</strain>
    </source>
</reference>
<sequence length="122" mass="14210">MARKLLENKDSCSMLHTINIIGTKWKPLILYLLANKSVRFGKLLFFMEGVSRKVLTDQLRELEEDGFILRQKFGEVPPRVEYSLTDKGKSFLPVLKQMCDWTIQWNPEVSFMDCKIVLPAED</sequence>
<accession>A0A9N8J0P7</accession>
<evidence type="ECO:0000256" key="3">
    <source>
        <dbReference type="ARBA" id="ARBA00023163"/>
    </source>
</evidence>
<protein>
    <submittedName>
        <fullName evidence="5">HTH-type transcriptional regulator YybR</fullName>
    </submittedName>
</protein>
<dbReference type="InterPro" id="IPR002577">
    <property type="entry name" value="HTH_HxlR"/>
</dbReference>
<dbReference type="InterPro" id="IPR036388">
    <property type="entry name" value="WH-like_DNA-bd_sf"/>
</dbReference>
<name>A0A9N8J0P7_9FLAO</name>
<evidence type="ECO:0000313" key="5">
    <source>
        <dbReference type="EMBL" id="CAC9974031.1"/>
    </source>
</evidence>
<dbReference type="Proteomes" id="UP000533639">
    <property type="component" value="Unassembled WGS sequence"/>
</dbReference>